<keyword evidence="3" id="KW-1003">Cell membrane</keyword>
<feature type="transmembrane region" description="Helical" evidence="8">
    <location>
        <begin position="21"/>
        <end position="44"/>
    </location>
</feature>
<feature type="transmembrane region" description="Helical" evidence="8">
    <location>
        <begin position="50"/>
        <end position="75"/>
    </location>
</feature>
<accession>A0A2T0U6C3</accession>
<keyword evidence="11" id="KW-1185">Reference proteome</keyword>
<feature type="transmembrane region" description="Helical" evidence="8">
    <location>
        <begin position="110"/>
        <end position="128"/>
    </location>
</feature>
<dbReference type="InterPro" id="IPR011701">
    <property type="entry name" value="MFS"/>
</dbReference>
<feature type="domain" description="Major facilitator superfamily (MFS) profile" evidence="9">
    <location>
        <begin position="21"/>
        <end position="467"/>
    </location>
</feature>
<dbReference type="Gene3D" id="1.20.1250.20">
    <property type="entry name" value="MFS general substrate transporter like domains"/>
    <property type="match status" value="2"/>
</dbReference>
<feature type="compositionally biased region" description="Basic and acidic residues" evidence="7">
    <location>
        <begin position="231"/>
        <end position="249"/>
    </location>
</feature>
<comment type="caution">
    <text evidence="10">The sequence shown here is derived from an EMBL/GenBank/DDBJ whole genome shotgun (WGS) entry which is preliminary data.</text>
</comment>
<protein>
    <submittedName>
        <fullName evidence="10">MFS transporter</fullName>
    </submittedName>
</protein>
<evidence type="ECO:0000256" key="5">
    <source>
        <dbReference type="ARBA" id="ARBA00022989"/>
    </source>
</evidence>
<dbReference type="Proteomes" id="UP000237822">
    <property type="component" value="Unassembled WGS sequence"/>
</dbReference>
<feature type="transmembrane region" description="Helical" evidence="8">
    <location>
        <begin position="288"/>
        <end position="304"/>
    </location>
</feature>
<evidence type="ECO:0000256" key="7">
    <source>
        <dbReference type="SAM" id="MobiDB-lite"/>
    </source>
</evidence>
<dbReference type="InterPro" id="IPR050171">
    <property type="entry name" value="MFS_Transporters"/>
</dbReference>
<evidence type="ECO:0000256" key="2">
    <source>
        <dbReference type="ARBA" id="ARBA00022448"/>
    </source>
</evidence>
<organism evidence="10 11">
    <name type="scientific">Knoellia remsis</name>
    <dbReference type="NCBI Taxonomy" id="407159"/>
    <lineage>
        <taxon>Bacteria</taxon>
        <taxon>Bacillati</taxon>
        <taxon>Actinomycetota</taxon>
        <taxon>Actinomycetes</taxon>
        <taxon>Micrococcales</taxon>
        <taxon>Intrasporangiaceae</taxon>
        <taxon>Knoellia</taxon>
    </lineage>
</organism>
<dbReference type="GO" id="GO:0022857">
    <property type="term" value="F:transmembrane transporter activity"/>
    <property type="evidence" value="ECO:0007669"/>
    <property type="project" value="InterPro"/>
</dbReference>
<keyword evidence="5 8" id="KW-1133">Transmembrane helix</keyword>
<reference evidence="10 11" key="1">
    <citation type="submission" date="2018-03" db="EMBL/GenBank/DDBJ databases">
        <title>Genomic Encyclopedia of Archaeal and Bacterial Type Strains, Phase II (KMG-II): from individual species to whole genera.</title>
        <authorList>
            <person name="Goeker M."/>
        </authorList>
    </citation>
    <scope>NUCLEOTIDE SEQUENCE [LARGE SCALE GENOMIC DNA]</scope>
    <source>
        <strain evidence="10 11">ATCC BAA-1496</strain>
    </source>
</reference>
<dbReference type="AlphaFoldDB" id="A0A2T0U6C3"/>
<evidence type="ECO:0000256" key="4">
    <source>
        <dbReference type="ARBA" id="ARBA00022692"/>
    </source>
</evidence>
<feature type="transmembrane region" description="Helical" evidence="8">
    <location>
        <begin position="87"/>
        <end position="104"/>
    </location>
</feature>
<feature type="transmembrane region" description="Helical" evidence="8">
    <location>
        <begin position="149"/>
        <end position="171"/>
    </location>
</feature>
<feature type="region of interest" description="Disordered" evidence="7">
    <location>
        <begin position="203"/>
        <end position="277"/>
    </location>
</feature>
<dbReference type="PANTHER" id="PTHR23517:SF2">
    <property type="entry name" value="MULTIDRUG RESISTANCE PROTEIN MDTH"/>
    <property type="match status" value="1"/>
</dbReference>
<keyword evidence="6 8" id="KW-0472">Membrane</keyword>
<dbReference type="SUPFAM" id="SSF103473">
    <property type="entry name" value="MFS general substrate transporter"/>
    <property type="match status" value="1"/>
</dbReference>
<feature type="transmembrane region" description="Helical" evidence="8">
    <location>
        <begin position="430"/>
        <end position="460"/>
    </location>
</feature>
<evidence type="ECO:0000256" key="8">
    <source>
        <dbReference type="SAM" id="Phobius"/>
    </source>
</evidence>
<dbReference type="RefSeq" id="WP_245889374.1">
    <property type="nucleotide sequence ID" value="NZ_PVTI01000027.1"/>
</dbReference>
<dbReference type="PROSITE" id="PS50850">
    <property type="entry name" value="MFS"/>
    <property type="match status" value="1"/>
</dbReference>
<evidence type="ECO:0000313" key="10">
    <source>
        <dbReference type="EMBL" id="PRY53475.1"/>
    </source>
</evidence>
<dbReference type="InterPro" id="IPR020846">
    <property type="entry name" value="MFS_dom"/>
</dbReference>
<sequence>MPPSESSTGNPGPRELSLRSIALPAFGPTAVWSVGLGASLPVVALSARDLGASVAVAAAFVLIEGLAAFVATLPAGSLVARVGERRALVGAAVVDAVGALMAVLAPNLLVLGLAIGLMGTTGSVFLLARQSWLTARAPVRVRARAMSTMGGVQRIGLFVGPFLAAPVIAVWGTRSAYAVAVVAGLLAAVWAWVALRDDEFDEGAPATSGAAATSGAHGGTGPDTHTGAGGHTERDTHTGAGRHTERDTPTRAGRHTGSGGERTTNTQRAASVREPGPRLLDVVRGHRGVLATLGLGVLLIGAARQGRFVVVPLWAEHVGISDSTTAVIFGVAGAAEVLLFYPAGSVMDRFGRVWVGVPLLLVLGVGMVVLPLTQTVAAVTVVSTVMGVGNGLGSGIVQTLGADVAPVGQRVQFLAVWRFLSLIGQNGGPLLVSAVSALAGLATACVVLGALVLAGVPLLARWLPRHDPRRTVGPG</sequence>
<feature type="compositionally biased region" description="Low complexity" evidence="7">
    <location>
        <begin position="203"/>
        <end position="215"/>
    </location>
</feature>
<feature type="transmembrane region" description="Helical" evidence="8">
    <location>
        <begin position="177"/>
        <end position="195"/>
    </location>
</feature>
<proteinExistence type="predicted"/>
<name>A0A2T0U6C3_9MICO</name>
<keyword evidence="4 8" id="KW-0812">Transmembrane</keyword>
<feature type="transmembrane region" description="Helical" evidence="8">
    <location>
        <begin position="324"/>
        <end position="341"/>
    </location>
</feature>
<gene>
    <name evidence="10" type="ORF">BCF74_12718</name>
</gene>
<evidence type="ECO:0000313" key="11">
    <source>
        <dbReference type="Proteomes" id="UP000237822"/>
    </source>
</evidence>
<dbReference type="Pfam" id="PF07690">
    <property type="entry name" value="MFS_1"/>
    <property type="match status" value="2"/>
</dbReference>
<evidence type="ECO:0000256" key="1">
    <source>
        <dbReference type="ARBA" id="ARBA00004651"/>
    </source>
</evidence>
<dbReference type="PANTHER" id="PTHR23517">
    <property type="entry name" value="RESISTANCE PROTEIN MDTM, PUTATIVE-RELATED-RELATED"/>
    <property type="match status" value="1"/>
</dbReference>
<evidence type="ECO:0000256" key="6">
    <source>
        <dbReference type="ARBA" id="ARBA00023136"/>
    </source>
</evidence>
<dbReference type="InterPro" id="IPR036259">
    <property type="entry name" value="MFS_trans_sf"/>
</dbReference>
<dbReference type="EMBL" id="PVTI01000027">
    <property type="protein sequence ID" value="PRY53475.1"/>
    <property type="molecule type" value="Genomic_DNA"/>
</dbReference>
<evidence type="ECO:0000256" key="3">
    <source>
        <dbReference type="ARBA" id="ARBA00022475"/>
    </source>
</evidence>
<feature type="transmembrane region" description="Helical" evidence="8">
    <location>
        <begin position="353"/>
        <end position="373"/>
    </location>
</feature>
<comment type="subcellular location">
    <subcellularLocation>
        <location evidence="1">Cell membrane</location>
        <topology evidence="1">Multi-pass membrane protein</topology>
    </subcellularLocation>
</comment>
<keyword evidence="2" id="KW-0813">Transport</keyword>
<evidence type="ECO:0000259" key="9">
    <source>
        <dbReference type="PROSITE" id="PS50850"/>
    </source>
</evidence>
<dbReference type="GO" id="GO:0005886">
    <property type="term" value="C:plasma membrane"/>
    <property type="evidence" value="ECO:0007669"/>
    <property type="project" value="UniProtKB-SubCell"/>
</dbReference>